<dbReference type="GO" id="GO:0005783">
    <property type="term" value="C:endoplasmic reticulum"/>
    <property type="evidence" value="ECO:0000318"/>
    <property type="project" value="GO_Central"/>
</dbReference>
<name>W1PJT8_AMBTC</name>
<dbReference type="Proteomes" id="UP000017836">
    <property type="component" value="Unassembled WGS sequence"/>
</dbReference>
<dbReference type="GO" id="GO:0005789">
    <property type="term" value="C:endoplasmic reticulum membrane"/>
    <property type="evidence" value="ECO:0007669"/>
    <property type="project" value="UniProtKB-SubCell"/>
</dbReference>
<keyword evidence="10" id="KW-0256">Endoplasmic reticulum</keyword>
<dbReference type="PANTHER" id="PTHR12714">
    <property type="entry name" value="PROTEIN-S ISOPRENYLCYSTEINE O-METHYLTRANSFERASE"/>
    <property type="match status" value="1"/>
</dbReference>
<keyword evidence="6 10" id="KW-0949">S-adenosyl-L-methionine</keyword>
<comment type="cofactor">
    <cofactor evidence="10">
        <name>Zn(2+)</name>
        <dbReference type="ChEBI" id="CHEBI:29105"/>
    </cofactor>
    <text evidence="10">Divalent metal cations. Probably Zn(2+).</text>
</comment>
<evidence type="ECO:0000256" key="2">
    <source>
        <dbReference type="ARBA" id="ARBA00009140"/>
    </source>
</evidence>
<evidence type="ECO:0000313" key="12">
    <source>
        <dbReference type="Proteomes" id="UP000017836"/>
    </source>
</evidence>
<gene>
    <name evidence="11" type="ORF">AMTR_s00019p00236540</name>
</gene>
<keyword evidence="7 10" id="KW-0812">Transmembrane</keyword>
<dbReference type="PANTHER" id="PTHR12714:SF9">
    <property type="entry name" value="PROTEIN-S-ISOPRENYLCYSTEINE O-METHYLTRANSFERASE"/>
    <property type="match status" value="1"/>
</dbReference>
<accession>W1PJT8</accession>
<dbReference type="EC" id="2.1.1.100" evidence="3 10"/>
<evidence type="ECO:0000256" key="8">
    <source>
        <dbReference type="ARBA" id="ARBA00022989"/>
    </source>
</evidence>
<evidence type="ECO:0000256" key="4">
    <source>
        <dbReference type="ARBA" id="ARBA00022603"/>
    </source>
</evidence>
<dbReference type="STRING" id="13333.W1PJT8"/>
<evidence type="ECO:0000256" key="3">
    <source>
        <dbReference type="ARBA" id="ARBA00012151"/>
    </source>
</evidence>
<organism evidence="11 12">
    <name type="scientific">Amborella trichopoda</name>
    <dbReference type="NCBI Taxonomy" id="13333"/>
    <lineage>
        <taxon>Eukaryota</taxon>
        <taxon>Viridiplantae</taxon>
        <taxon>Streptophyta</taxon>
        <taxon>Embryophyta</taxon>
        <taxon>Tracheophyta</taxon>
        <taxon>Spermatophyta</taxon>
        <taxon>Magnoliopsida</taxon>
        <taxon>Amborellales</taxon>
        <taxon>Amborellaceae</taxon>
        <taxon>Amborella</taxon>
    </lineage>
</organism>
<dbReference type="OMA" id="GMVPQVW"/>
<evidence type="ECO:0000313" key="11">
    <source>
        <dbReference type="EMBL" id="ERN07365.1"/>
    </source>
</evidence>
<sequence length="143" mass="16679">MACALLEYVVELILVPGLKEQWWISNIGLAMIVVGEIIRKCGILTARQAFTHNIRVYHEDQHELVSHGIYSVIRHPGYSGFFIWAMGTQIMLCNPICMVAYTVVTWNFFAKRIPYEEFFLREFFGHHYEEYAQRVCSGLPFIK</sequence>
<dbReference type="Gramene" id="ERN07365">
    <property type="protein sequence ID" value="ERN07365"/>
    <property type="gene ID" value="AMTR_s00019p00236540"/>
</dbReference>
<proteinExistence type="inferred from homology"/>
<dbReference type="AlphaFoldDB" id="W1PJT8"/>
<evidence type="ECO:0000256" key="7">
    <source>
        <dbReference type="ARBA" id="ARBA00022692"/>
    </source>
</evidence>
<dbReference type="Pfam" id="PF04140">
    <property type="entry name" value="ICMT"/>
    <property type="match status" value="1"/>
</dbReference>
<dbReference type="GO" id="GO:0032259">
    <property type="term" value="P:methylation"/>
    <property type="evidence" value="ECO:0007669"/>
    <property type="project" value="UniProtKB-KW"/>
</dbReference>
<comment type="similarity">
    <text evidence="2 10">Belongs to the class VI-like SAM-binding methyltransferase superfamily. Isoprenylcysteine carboxyl methyltransferase family.</text>
</comment>
<feature type="transmembrane region" description="Helical" evidence="10">
    <location>
        <begin position="81"/>
        <end position="104"/>
    </location>
</feature>
<dbReference type="InterPro" id="IPR025770">
    <property type="entry name" value="PPMT_MeTrfase"/>
</dbReference>
<comment type="subcellular location">
    <subcellularLocation>
        <location evidence="10">Endoplasmic reticulum membrane</location>
        <topology evidence="10">Multi-pass membrane protein</topology>
    </subcellularLocation>
    <subcellularLocation>
        <location evidence="1">Membrane</location>
        <topology evidence="1">Multi-pass membrane protein</topology>
    </subcellularLocation>
</comment>
<dbReference type="HOGENOM" id="CLU_065200_5_3_1"/>
<dbReference type="GO" id="GO:0004671">
    <property type="term" value="F:protein C-terminal S-isoprenylcysteine carboxyl O-methyltransferase activity"/>
    <property type="evidence" value="ECO:0000318"/>
    <property type="project" value="GO_Central"/>
</dbReference>
<evidence type="ECO:0000256" key="6">
    <source>
        <dbReference type="ARBA" id="ARBA00022691"/>
    </source>
</evidence>
<reference evidence="12" key="1">
    <citation type="journal article" date="2013" name="Science">
        <title>The Amborella genome and the evolution of flowering plants.</title>
        <authorList>
            <consortium name="Amborella Genome Project"/>
        </authorList>
    </citation>
    <scope>NUCLEOTIDE SEQUENCE [LARGE SCALE GENOMIC DNA]</scope>
</reference>
<evidence type="ECO:0000256" key="1">
    <source>
        <dbReference type="ARBA" id="ARBA00004141"/>
    </source>
</evidence>
<dbReference type="EMBL" id="KI393807">
    <property type="protein sequence ID" value="ERN07365.1"/>
    <property type="molecule type" value="Genomic_DNA"/>
</dbReference>
<evidence type="ECO:0000256" key="9">
    <source>
        <dbReference type="ARBA" id="ARBA00023136"/>
    </source>
</evidence>
<keyword evidence="4 10" id="KW-0489">Methyltransferase</keyword>
<comment type="catalytic activity">
    <reaction evidence="10">
        <text>[protein]-C-terminal S-[(2E,6E)-farnesyl]-L-cysteine + S-adenosyl-L-methionine = [protein]-C-terminal S-[(2E,6E)-farnesyl]-L-cysteine methyl ester + S-adenosyl-L-homocysteine</text>
        <dbReference type="Rhea" id="RHEA:21672"/>
        <dbReference type="Rhea" id="RHEA-COMP:12125"/>
        <dbReference type="Rhea" id="RHEA-COMP:12126"/>
        <dbReference type="ChEBI" id="CHEBI:57856"/>
        <dbReference type="ChEBI" id="CHEBI:59789"/>
        <dbReference type="ChEBI" id="CHEBI:90510"/>
        <dbReference type="ChEBI" id="CHEBI:90511"/>
        <dbReference type="EC" id="2.1.1.100"/>
    </reaction>
</comment>
<dbReference type="Gene3D" id="1.20.120.1630">
    <property type="match status" value="1"/>
</dbReference>
<dbReference type="PROSITE" id="PS51564">
    <property type="entry name" value="SAM_ICMT"/>
    <property type="match status" value="1"/>
</dbReference>
<keyword evidence="8 10" id="KW-1133">Transmembrane helix</keyword>
<comment type="caution">
    <text evidence="10">Lacks conserved residue(s) required for the propagation of feature annotation.</text>
</comment>
<dbReference type="eggNOG" id="KOG2628">
    <property type="taxonomic scope" value="Eukaryota"/>
</dbReference>
<dbReference type="InterPro" id="IPR007269">
    <property type="entry name" value="ICMT_MeTrfase"/>
</dbReference>
<keyword evidence="12" id="KW-1185">Reference proteome</keyword>
<evidence type="ECO:0000256" key="5">
    <source>
        <dbReference type="ARBA" id="ARBA00022679"/>
    </source>
</evidence>
<keyword evidence="5" id="KW-0808">Transferase</keyword>
<protein>
    <recommendedName>
        <fullName evidence="3 10">Protein-S-isoprenylcysteine O-methyltransferase</fullName>
        <ecNumber evidence="3 10">2.1.1.100</ecNumber>
    </recommendedName>
</protein>
<keyword evidence="9 10" id="KW-0472">Membrane</keyword>
<evidence type="ECO:0000256" key="10">
    <source>
        <dbReference type="RuleBase" id="RU362022"/>
    </source>
</evidence>